<organism evidence="9 10">
    <name type="scientific">Mycena albidolilacea</name>
    <dbReference type="NCBI Taxonomy" id="1033008"/>
    <lineage>
        <taxon>Eukaryota</taxon>
        <taxon>Fungi</taxon>
        <taxon>Dikarya</taxon>
        <taxon>Basidiomycota</taxon>
        <taxon>Agaricomycotina</taxon>
        <taxon>Agaricomycetes</taxon>
        <taxon>Agaricomycetidae</taxon>
        <taxon>Agaricales</taxon>
        <taxon>Marasmiineae</taxon>
        <taxon>Mycenaceae</taxon>
        <taxon>Mycena</taxon>
    </lineage>
</organism>
<proteinExistence type="inferred from homology"/>
<dbReference type="PANTHER" id="PTHR33048:SF47">
    <property type="entry name" value="INTEGRAL MEMBRANE PROTEIN-RELATED"/>
    <property type="match status" value="1"/>
</dbReference>
<evidence type="ECO:0000259" key="8">
    <source>
        <dbReference type="Pfam" id="PF20684"/>
    </source>
</evidence>
<dbReference type="EMBL" id="JARIHO010000007">
    <property type="protein sequence ID" value="KAJ7357944.1"/>
    <property type="molecule type" value="Genomic_DNA"/>
</dbReference>
<feature type="compositionally biased region" description="Polar residues" evidence="6">
    <location>
        <begin position="304"/>
        <end position="315"/>
    </location>
</feature>
<feature type="region of interest" description="Disordered" evidence="6">
    <location>
        <begin position="304"/>
        <end position="323"/>
    </location>
</feature>
<name>A0AAD7AG42_9AGAR</name>
<evidence type="ECO:0000313" key="9">
    <source>
        <dbReference type="EMBL" id="KAJ7357944.1"/>
    </source>
</evidence>
<evidence type="ECO:0000256" key="3">
    <source>
        <dbReference type="ARBA" id="ARBA00022989"/>
    </source>
</evidence>
<dbReference type="InterPro" id="IPR052337">
    <property type="entry name" value="SAT4-like"/>
</dbReference>
<feature type="transmembrane region" description="Helical" evidence="7">
    <location>
        <begin position="216"/>
        <end position="240"/>
    </location>
</feature>
<keyword evidence="2 7" id="KW-0812">Transmembrane</keyword>
<evidence type="ECO:0000256" key="7">
    <source>
        <dbReference type="SAM" id="Phobius"/>
    </source>
</evidence>
<comment type="subcellular location">
    <subcellularLocation>
        <location evidence="1">Membrane</location>
        <topology evidence="1">Multi-pass membrane protein</topology>
    </subcellularLocation>
</comment>
<reference evidence="9" key="1">
    <citation type="submission" date="2023-03" db="EMBL/GenBank/DDBJ databases">
        <title>Massive genome expansion in bonnet fungi (Mycena s.s.) driven by repeated elements and novel gene families across ecological guilds.</title>
        <authorList>
            <consortium name="Lawrence Berkeley National Laboratory"/>
            <person name="Harder C.B."/>
            <person name="Miyauchi S."/>
            <person name="Viragh M."/>
            <person name="Kuo A."/>
            <person name="Thoen E."/>
            <person name="Andreopoulos B."/>
            <person name="Lu D."/>
            <person name="Skrede I."/>
            <person name="Drula E."/>
            <person name="Henrissat B."/>
            <person name="Morin E."/>
            <person name="Kohler A."/>
            <person name="Barry K."/>
            <person name="LaButti K."/>
            <person name="Morin E."/>
            <person name="Salamov A."/>
            <person name="Lipzen A."/>
            <person name="Mereny Z."/>
            <person name="Hegedus B."/>
            <person name="Baldrian P."/>
            <person name="Stursova M."/>
            <person name="Weitz H."/>
            <person name="Taylor A."/>
            <person name="Grigoriev I.V."/>
            <person name="Nagy L.G."/>
            <person name="Martin F."/>
            <person name="Kauserud H."/>
        </authorList>
    </citation>
    <scope>NUCLEOTIDE SEQUENCE</scope>
    <source>
        <strain evidence="9">CBHHK002</strain>
    </source>
</reference>
<dbReference type="GO" id="GO:0016020">
    <property type="term" value="C:membrane"/>
    <property type="evidence" value="ECO:0007669"/>
    <property type="project" value="UniProtKB-SubCell"/>
</dbReference>
<comment type="caution">
    <text evidence="9">The sequence shown here is derived from an EMBL/GenBank/DDBJ whole genome shotgun (WGS) entry which is preliminary data.</text>
</comment>
<evidence type="ECO:0000256" key="4">
    <source>
        <dbReference type="ARBA" id="ARBA00023136"/>
    </source>
</evidence>
<feature type="domain" description="Rhodopsin" evidence="8">
    <location>
        <begin position="29"/>
        <end position="233"/>
    </location>
</feature>
<dbReference type="InterPro" id="IPR049326">
    <property type="entry name" value="Rhodopsin_dom_fungi"/>
</dbReference>
<protein>
    <recommendedName>
        <fullName evidence="8">Rhodopsin domain-containing protein</fullName>
    </recommendedName>
</protein>
<keyword evidence="4 7" id="KW-0472">Membrane</keyword>
<dbReference type="AlphaFoldDB" id="A0AAD7AG42"/>
<keyword evidence="10" id="KW-1185">Reference proteome</keyword>
<keyword evidence="3 7" id="KW-1133">Transmembrane helix</keyword>
<feature type="transmembrane region" description="Helical" evidence="7">
    <location>
        <begin position="43"/>
        <end position="61"/>
    </location>
</feature>
<feature type="transmembrane region" description="Helical" evidence="7">
    <location>
        <begin position="107"/>
        <end position="128"/>
    </location>
</feature>
<evidence type="ECO:0000256" key="6">
    <source>
        <dbReference type="SAM" id="MobiDB-lite"/>
    </source>
</evidence>
<feature type="transmembrane region" description="Helical" evidence="7">
    <location>
        <begin position="187"/>
        <end position="210"/>
    </location>
</feature>
<dbReference type="Proteomes" id="UP001218218">
    <property type="component" value="Unassembled WGS sequence"/>
</dbReference>
<evidence type="ECO:0000256" key="5">
    <source>
        <dbReference type="ARBA" id="ARBA00038359"/>
    </source>
</evidence>
<dbReference type="Pfam" id="PF20684">
    <property type="entry name" value="Fung_rhodopsin"/>
    <property type="match status" value="1"/>
</dbReference>
<evidence type="ECO:0000256" key="2">
    <source>
        <dbReference type="ARBA" id="ARBA00022692"/>
    </source>
</evidence>
<feature type="transmembrane region" description="Helical" evidence="7">
    <location>
        <begin position="73"/>
        <end position="95"/>
    </location>
</feature>
<evidence type="ECO:0000313" key="10">
    <source>
        <dbReference type="Proteomes" id="UP001218218"/>
    </source>
</evidence>
<sequence>MINLHDPVVQLKITSATCSFFALGSTLYRLYQRRGRFGVDDSWAVFAFVALIVQVVAISLYDLPKMGGIVGFYLDGIAFYAIVWGSRLSILFSIIRIDPSSERRRRLFWVAVTFVVVLLILIAQNFWVCDSANSFDSGKNTANLGCHSPIQIAICQIITDIIADSILLFAPLPLFRSLINKAFRRRLTLIFSTCVVTTVVSLVHSVLILVGNPQALIAALVEGGLSLIVANIPVVVTTMVDIVGDEDRSRTSETPPFSTMFWYGESVTTRHVPTDGVVAVEFPMHLVSEESGDNSQLQSIKTIEVTPTPSNQNDLESGHADQV</sequence>
<comment type="similarity">
    <text evidence="5">Belongs to the SAT4 family.</text>
</comment>
<feature type="transmembrane region" description="Helical" evidence="7">
    <location>
        <begin position="13"/>
        <end position="31"/>
    </location>
</feature>
<feature type="transmembrane region" description="Helical" evidence="7">
    <location>
        <begin position="148"/>
        <end position="175"/>
    </location>
</feature>
<evidence type="ECO:0000256" key="1">
    <source>
        <dbReference type="ARBA" id="ARBA00004141"/>
    </source>
</evidence>
<dbReference type="PANTHER" id="PTHR33048">
    <property type="entry name" value="PTH11-LIKE INTEGRAL MEMBRANE PROTEIN (AFU_ORTHOLOGUE AFUA_5G11245)"/>
    <property type="match status" value="1"/>
</dbReference>
<gene>
    <name evidence="9" type="ORF">DFH08DRAFT_847536</name>
</gene>
<accession>A0AAD7AG42</accession>